<dbReference type="Pfam" id="PF12796">
    <property type="entry name" value="Ank_2"/>
    <property type="match status" value="1"/>
</dbReference>
<evidence type="ECO:0000256" key="3">
    <source>
        <dbReference type="ARBA" id="ARBA00022740"/>
    </source>
</evidence>
<dbReference type="PROSITE" id="PS50088">
    <property type="entry name" value="ANK_REPEAT"/>
    <property type="match status" value="3"/>
</dbReference>
<feature type="repeat" description="ANK" evidence="5">
    <location>
        <begin position="59"/>
        <end position="92"/>
    </location>
</feature>
<dbReference type="PANTHER" id="PTHR24153">
    <property type="entry name" value="ESPIN"/>
    <property type="match status" value="1"/>
</dbReference>
<name>A0AAR5QIP6_DENPD</name>
<keyword evidence="9" id="KW-1185">Reference proteome</keyword>
<evidence type="ECO:0000256" key="4">
    <source>
        <dbReference type="ARBA" id="ARBA00023043"/>
    </source>
</evidence>
<feature type="compositionally biased region" description="Pro residues" evidence="7">
    <location>
        <begin position="426"/>
        <end position="438"/>
    </location>
</feature>
<feature type="compositionally biased region" description="Acidic residues" evidence="7">
    <location>
        <begin position="856"/>
        <end position="865"/>
    </location>
</feature>
<dbReference type="Pfam" id="PF00023">
    <property type="entry name" value="Ank"/>
    <property type="match status" value="1"/>
</dbReference>
<dbReference type="InterPro" id="IPR036770">
    <property type="entry name" value="Ankyrin_rpt-contain_sf"/>
</dbReference>
<dbReference type="GO" id="GO:0005737">
    <property type="term" value="C:cytoplasm"/>
    <property type="evidence" value="ECO:0007669"/>
    <property type="project" value="TreeGrafter"/>
</dbReference>
<keyword evidence="2" id="KW-0677">Repeat</keyword>
<feature type="region of interest" description="Disordered" evidence="7">
    <location>
        <begin position="151"/>
        <end position="201"/>
    </location>
</feature>
<feature type="repeat" description="ANK" evidence="5">
    <location>
        <begin position="93"/>
        <end position="125"/>
    </location>
</feature>
<feature type="region of interest" description="Disordered" evidence="7">
    <location>
        <begin position="549"/>
        <end position="600"/>
    </location>
</feature>
<feature type="region of interest" description="Disordered" evidence="7">
    <location>
        <begin position="812"/>
        <end position="869"/>
    </location>
</feature>
<evidence type="ECO:0000256" key="1">
    <source>
        <dbReference type="ARBA" id="ARBA00004645"/>
    </source>
</evidence>
<feature type="compositionally biased region" description="Low complexity" evidence="7">
    <location>
        <begin position="359"/>
        <end position="371"/>
    </location>
</feature>
<feature type="compositionally biased region" description="Basic and acidic residues" evidence="7">
    <location>
        <begin position="399"/>
        <end position="416"/>
    </location>
</feature>
<dbReference type="GO" id="GO:0051015">
    <property type="term" value="F:actin filament binding"/>
    <property type="evidence" value="ECO:0007669"/>
    <property type="project" value="TreeGrafter"/>
</dbReference>
<protein>
    <recommendedName>
        <fullName evidence="10">Espin</fullName>
    </recommendedName>
</protein>
<dbReference type="InterPro" id="IPR002110">
    <property type="entry name" value="Ankyrin_rpt"/>
</dbReference>
<evidence type="ECO:0000256" key="6">
    <source>
        <dbReference type="SAM" id="Coils"/>
    </source>
</evidence>
<accession>A0AAR5QIP6</accession>
<dbReference type="Proteomes" id="UP000019118">
    <property type="component" value="Unassembled WGS sequence"/>
</dbReference>
<dbReference type="Gene3D" id="1.25.40.20">
    <property type="entry name" value="Ankyrin repeat-containing domain"/>
    <property type="match status" value="1"/>
</dbReference>
<dbReference type="EnsemblMetazoa" id="XM_019917539.1">
    <property type="protein sequence ID" value="XP_019773098.1"/>
    <property type="gene ID" value="LOC109546548"/>
</dbReference>
<sequence length="885" mass="98358">MTTLSRKRRFRSNSCRLSANTQMDNDVTPVYLAAQEGHLDVLKFLVLEAGGSLYVRAKDGMAPIHAASQMGCLNCVKWMIQDQGVDPNLRDGDGATPLHFAASRGHLDTVRWLLKHGARLSLDKFGKSPINDAAENQQVECLNILVQHGTTPDYNDSDRPNNGKSCSCARKGDHIKRGNSTGSDCSTCKPKQAVGNSKNSKSSLASLEPFYLHPPLNGRSMEPAHAPENGLYINPMTNHRHSASTCSDTSSIGSESFYLHNPSEVSKEVVYNRVKGLFDSNGEQRPMSGLKVKVEVHSSSSGAGSDENLSSSDLSSVRSNDHENDYEDIYLVREEARNQERTNIHNINGRSRSRDSGSHSRSGSISSSNSGCNVIVKMTPNGNTKNGIYKSNEFLPKPQKIEKLTDRKPMQDRERTSNISSVPVEASPPPPPPPPPNNPSSLIDPNDPHLNEPRGAEIVEVVEEPTLRPSDIVKGMCRSMSALSARRLNSSCSDLTIVGLNDEDRQSTSSTILATPVNRQRVLPFVPPSFPLAGSNKLIKPSEFLRSISSADKRNDGPREISMSEDDKKADMDKEEEQTNSDSKVVGPPPPPLPEFNGDLTQNAISKQSTLTHQEKVKKHQPLSAISIQDLNSVQLRRTEKLVASKTFSAPTRSVSLQCLNTADSFMAQKTDLIAELKMSKDLTGLKKMKIEKAKTEQTLEREVIVEIRKQFTANNFIEKASIYKSGLSRHDAPLSIPDKDNTGNLIPAWKRQMLAKKAAEKAKKEMEEQLQKDAEEKRLQSIPQWKRPLLAKKEETENKIRQMIYTPKVVEEPKVKLPDMRQQQPNNEKEQEDINNNHMKEYDKESNMTLSNNSLDDEPSDEEPNIIPWRAQLRKTNSSLNLLC</sequence>
<organism evidence="8 9">
    <name type="scientific">Dendroctonus ponderosae</name>
    <name type="common">Mountain pine beetle</name>
    <dbReference type="NCBI Taxonomy" id="77166"/>
    <lineage>
        <taxon>Eukaryota</taxon>
        <taxon>Metazoa</taxon>
        <taxon>Ecdysozoa</taxon>
        <taxon>Arthropoda</taxon>
        <taxon>Hexapoda</taxon>
        <taxon>Insecta</taxon>
        <taxon>Pterygota</taxon>
        <taxon>Neoptera</taxon>
        <taxon>Endopterygota</taxon>
        <taxon>Coleoptera</taxon>
        <taxon>Polyphaga</taxon>
        <taxon>Cucujiformia</taxon>
        <taxon>Curculionidae</taxon>
        <taxon>Scolytinae</taxon>
        <taxon>Dendroctonus</taxon>
    </lineage>
</organism>
<keyword evidence="4 5" id="KW-0040">ANK repeat</keyword>
<comment type="subcellular location">
    <subcellularLocation>
        <location evidence="1">Cell projection</location>
        <location evidence="1">Stereocilium</location>
    </subcellularLocation>
</comment>
<reference evidence="8" key="2">
    <citation type="submission" date="2024-08" db="UniProtKB">
        <authorList>
            <consortium name="EnsemblMetazoa"/>
        </authorList>
    </citation>
    <scope>IDENTIFICATION</scope>
</reference>
<evidence type="ECO:0000256" key="7">
    <source>
        <dbReference type="SAM" id="MobiDB-lite"/>
    </source>
</evidence>
<dbReference type="GO" id="GO:0051017">
    <property type="term" value="P:actin filament bundle assembly"/>
    <property type="evidence" value="ECO:0007669"/>
    <property type="project" value="TreeGrafter"/>
</dbReference>
<feature type="region of interest" description="Disordered" evidence="7">
    <location>
        <begin position="340"/>
        <end position="452"/>
    </location>
</feature>
<dbReference type="GO" id="GO:0032420">
    <property type="term" value="C:stereocilium"/>
    <property type="evidence" value="ECO:0007669"/>
    <property type="project" value="UniProtKB-SubCell"/>
</dbReference>
<keyword evidence="6" id="KW-0175">Coiled coil</keyword>
<feature type="repeat" description="ANK" evidence="5">
    <location>
        <begin position="125"/>
        <end position="157"/>
    </location>
</feature>
<keyword evidence="3" id="KW-1009">Hearing</keyword>
<evidence type="ECO:0000256" key="5">
    <source>
        <dbReference type="PROSITE-ProRule" id="PRU00023"/>
    </source>
</evidence>
<dbReference type="PROSITE" id="PS50297">
    <property type="entry name" value="ANK_REP_REGION"/>
    <property type="match status" value="1"/>
</dbReference>
<evidence type="ECO:0000313" key="9">
    <source>
        <dbReference type="Proteomes" id="UP000019118"/>
    </source>
</evidence>
<dbReference type="GO" id="GO:0007605">
    <property type="term" value="P:sensory perception of sound"/>
    <property type="evidence" value="ECO:0007669"/>
    <property type="project" value="UniProtKB-KW"/>
</dbReference>
<dbReference type="SMART" id="SM00248">
    <property type="entry name" value="ANK"/>
    <property type="match status" value="4"/>
</dbReference>
<evidence type="ECO:0008006" key="10">
    <source>
        <dbReference type="Google" id="ProtNLM"/>
    </source>
</evidence>
<dbReference type="AlphaFoldDB" id="A0AAR5QIP6"/>
<proteinExistence type="predicted"/>
<dbReference type="SUPFAM" id="SSF48403">
    <property type="entry name" value="Ankyrin repeat"/>
    <property type="match status" value="1"/>
</dbReference>
<dbReference type="InterPro" id="IPR052420">
    <property type="entry name" value="Espin/Espin-like"/>
</dbReference>
<feature type="compositionally biased region" description="Low complexity" evidence="7">
    <location>
        <begin position="305"/>
        <end position="318"/>
    </location>
</feature>
<feature type="region of interest" description="Disordered" evidence="7">
    <location>
        <begin position="293"/>
        <end position="321"/>
    </location>
</feature>
<feature type="coiled-coil region" evidence="6">
    <location>
        <begin position="753"/>
        <end position="780"/>
    </location>
</feature>
<evidence type="ECO:0000313" key="8">
    <source>
        <dbReference type="EnsemblMetazoa" id="XP_019773098.1"/>
    </source>
</evidence>
<dbReference type="PANTHER" id="PTHR24153:SF8">
    <property type="entry name" value="FORKED, ISOFORM F"/>
    <property type="match status" value="1"/>
</dbReference>
<feature type="region of interest" description="Disordered" evidence="7">
    <location>
        <begin position="218"/>
        <end position="247"/>
    </location>
</feature>
<reference evidence="9" key="1">
    <citation type="journal article" date="2013" name="Genome Biol.">
        <title>Draft genome of the mountain pine beetle, Dendroctonus ponderosae Hopkins, a major forest pest.</title>
        <authorList>
            <person name="Keeling C.I."/>
            <person name="Yuen M.M."/>
            <person name="Liao N.Y."/>
            <person name="Docking T.R."/>
            <person name="Chan S.K."/>
            <person name="Taylor G.A."/>
            <person name="Palmquist D.L."/>
            <person name="Jackman S.D."/>
            <person name="Nguyen A."/>
            <person name="Li M."/>
            <person name="Henderson H."/>
            <person name="Janes J.K."/>
            <person name="Zhao Y."/>
            <person name="Pandoh P."/>
            <person name="Moore R."/>
            <person name="Sperling F.A."/>
            <person name="Huber D.P."/>
            <person name="Birol I."/>
            <person name="Jones S.J."/>
            <person name="Bohlmann J."/>
        </authorList>
    </citation>
    <scope>NUCLEOTIDE SEQUENCE</scope>
</reference>
<evidence type="ECO:0000256" key="2">
    <source>
        <dbReference type="ARBA" id="ARBA00022737"/>
    </source>
</evidence>